<dbReference type="InterPro" id="IPR052353">
    <property type="entry name" value="Benzoxazolinone_Detox_Enz"/>
</dbReference>
<dbReference type="EMBL" id="JAFBDR010000017">
    <property type="protein sequence ID" value="MBM7572411.1"/>
    <property type="molecule type" value="Genomic_DNA"/>
</dbReference>
<dbReference type="InterPro" id="IPR005302">
    <property type="entry name" value="MoCF_Sase_C"/>
</dbReference>
<dbReference type="InterPro" id="IPR005163">
    <property type="entry name" value="Tri_helical_YiiM-like"/>
</dbReference>
<dbReference type="PANTHER" id="PTHR30212">
    <property type="entry name" value="PROTEIN YIIM"/>
    <property type="match status" value="1"/>
</dbReference>
<accession>A0ABS2N2R5</accession>
<sequence>MKYQILSLNIGEPTKHIINGKELHTGFIKTSVNHPIWLSKTGFEGDGQADMKNHGGEDKALLMYPYQHYNYWQERYNRKFQQPSFGENITVEDLTEENVHLGDIYTIGEAVVQVSQPRQPCYKIAEVHQIKDIPAVVTETGFSGYYFRVLQEGYVSPDDQVELIEEDTSKISISFVQETLFHQRENTERIKQILSNEAIAPSLRKTFEKRLKAI</sequence>
<organism evidence="2 3">
    <name type="scientific">Aquibacillus albus</name>
    <dbReference type="NCBI Taxonomy" id="1168171"/>
    <lineage>
        <taxon>Bacteria</taxon>
        <taxon>Bacillati</taxon>
        <taxon>Bacillota</taxon>
        <taxon>Bacilli</taxon>
        <taxon>Bacillales</taxon>
        <taxon>Bacillaceae</taxon>
        <taxon>Aquibacillus</taxon>
    </lineage>
</organism>
<dbReference type="PANTHER" id="PTHR30212:SF4">
    <property type="entry name" value="MOSC DOMAIN-CONTAINING PROTEIN"/>
    <property type="match status" value="1"/>
</dbReference>
<proteinExistence type="predicted"/>
<evidence type="ECO:0000313" key="3">
    <source>
        <dbReference type="Proteomes" id="UP001296943"/>
    </source>
</evidence>
<evidence type="ECO:0000259" key="1">
    <source>
        <dbReference type="PROSITE" id="PS51340"/>
    </source>
</evidence>
<dbReference type="PROSITE" id="PS51340">
    <property type="entry name" value="MOSC"/>
    <property type="match status" value="1"/>
</dbReference>
<dbReference type="SUPFAM" id="SSF50800">
    <property type="entry name" value="PK beta-barrel domain-like"/>
    <property type="match status" value="1"/>
</dbReference>
<evidence type="ECO:0000313" key="2">
    <source>
        <dbReference type="EMBL" id="MBM7572411.1"/>
    </source>
</evidence>
<dbReference type="InterPro" id="IPR011037">
    <property type="entry name" value="Pyrv_Knase-like_insert_dom_sf"/>
</dbReference>
<dbReference type="Proteomes" id="UP001296943">
    <property type="component" value="Unassembled WGS sequence"/>
</dbReference>
<gene>
    <name evidence="2" type="ORF">JOC48_002915</name>
</gene>
<protein>
    <submittedName>
        <fullName evidence="2">MOSC domain-containing protein YiiM</fullName>
    </submittedName>
</protein>
<comment type="caution">
    <text evidence="2">The sequence shown here is derived from an EMBL/GenBank/DDBJ whole genome shotgun (WGS) entry which is preliminary data.</text>
</comment>
<dbReference type="Pfam" id="PF03473">
    <property type="entry name" value="MOSC"/>
    <property type="match status" value="1"/>
</dbReference>
<dbReference type="Gene3D" id="2.40.33.20">
    <property type="entry name" value="PK beta-barrel domain-like"/>
    <property type="match status" value="1"/>
</dbReference>
<dbReference type="RefSeq" id="WP_204500785.1">
    <property type="nucleotide sequence ID" value="NZ_JAFBDR010000017.1"/>
</dbReference>
<feature type="domain" description="MOSC" evidence="1">
    <location>
        <begin position="30"/>
        <end position="164"/>
    </location>
</feature>
<keyword evidence="3" id="KW-1185">Reference proteome</keyword>
<dbReference type="Pfam" id="PF03475">
    <property type="entry name" value="YiiM_3-alpha"/>
    <property type="match status" value="1"/>
</dbReference>
<reference evidence="2 3" key="1">
    <citation type="submission" date="2021-01" db="EMBL/GenBank/DDBJ databases">
        <title>Genomic Encyclopedia of Type Strains, Phase IV (KMG-IV): sequencing the most valuable type-strain genomes for metagenomic binning, comparative biology and taxonomic classification.</title>
        <authorList>
            <person name="Goeker M."/>
        </authorList>
    </citation>
    <scope>NUCLEOTIDE SEQUENCE [LARGE SCALE GENOMIC DNA]</scope>
    <source>
        <strain evidence="2 3">DSM 23711</strain>
    </source>
</reference>
<name>A0ABS2N2R5_9BACI</name>